<evidence type="ECO:0000313" key="3">
    <source>
        <dbReference type="Proteomes" id="UP000216363"/>
    </source>
</evidence>
<reference evidence="2 3" key="1">
    <citation type="submission" date="2017-07" db="EMBL/GenBank/DDBJ databases">
        <title>Draft genome of Ochrobactrum lupini type strain LUP21.</title>
        <authorList>
            <person name="Krzyzanowska D.M."/>
            <person name="Jafra S."/>
        </authorList>
    </citation>
    <scope>NUCLEOTIDE SEQUENCE [LARGE SCALE GENOMIC DNA]</scope>
    <source>
        <strain evidence="2 3">LUP21</strain>
    </source>
</reference>
<gene>
    <name evidence="2" type="ORF">CES86_1637</name>
</gene>
<name>A0A256GV92_9HYPH</name>
<feature type="region of interest" description="Disordered" evidence="1">
    <location>
        <begin position="223"/>
        <end position="269"/>
    </location>
</feature>
<dbReference type="AlphaFoldDB" id="A0A256GV92"/>
<evidence type="ECO:0000256" key="1">
    <source>
        <dbReference type="SAM" id="MobiDB-lite"/>
    </source>
</evidence>
<sequence>MPANLARLHAGEEELRQKALEMIAADDHRALHLAVTEAAMDLADILRQFDTADEDLKVIQILGMRTFNAFGASIKLALSGYSQNSALILRDVLETVFLLSYFAGDRSLIGRWRLADEKTRQREFGPVKLREAIDAREGFTGKKRFETYKMFSELAGHPTMKSALMMRPQRDGDAVIGPFMEATTLDAVVSEIGKLAVQVGEQLTSFFPPSWAVRLPSRLALPHSSSAGSRHSIRRPWPPRPTRSCGESLPLRPSQRLGRPLLRGSPSRNAPFRVRVRTGVAVTG</sequence>
<dbReference type="Proteomes" id="UP000216363">
    <property type="component" value="Unassembled WGS sequence"/>
</dbReference>
<evidence type="ECO:0000313" key="2">
    <source>
        <dbReference type="EMBL" id="OYR30908.1"/>
    </source>
</evidence>
<accession>A0A256GV92</accession>
<organism evidence="2 3">
    <name type="scientific">Brucella lupini</name>
    <dbReference type="NCBI Taxonomy" id="255457"/>
    <lineage>
        <taxon>Bacteria</taxon>
        <taxon>Pseudomonadati</taxon>
        <taxon>Pseudomonadota</taxon>
        <taxon>Alphaproteobacteria</taxon>
        <taxon>Hyphomicrobiales</taxon>
        <taxon>Brucellaceae</taxon>
        <taxon>Brucella/Ochrobactrum group</taxon>
        <taxon>Brucella</taxon>
    </lineage>
</organism>
<comment type="caution">
    <text evidence="2">The sequence shown here is derived from an EMBL/GenBank/DDBJ whole genome shotgun (WGS) entry which is preliminary data.</text>
</comment>
<protein>
    <submittedName>
        <fullName evidence="2">Uncharacterized protein</fullName>
    </submittedName>
</protein>
<proteinExistence type="predicted"/>
<dbReference type="EMBL" id="NNRN01000043">
    <property type="protein sequence ID" value="OYR30908.1"/>
    <property type="molecule type" value="Genomic_DNA"/>
</dbReference>